<evidence type="ECO:0000313" key="6">
    <source>
        <dbReference type="Proteomes" id="UP000236434"/>
    </source>
</evidence>
<keyword evidence="2" id="KW-0547">Nucleotide-binding</keyword>
<evidence type="ECO:0000256" key="2">
    <source>
        <dbReference type="ARBA" id="ARBA00022741"/>
    </source>
</evidence>
<dbReference type="NCBIfam" id="TIGR01978">
    <property type="entry name" value="sufC"/>
    <property type="match status" value="1"/>
</dbReference>
<dbReference type="InterPro" id="IPR003439">
    <property type="entry name" value="ABC_transporter-like_ATP-bd"/>
</dbReference>
<dbReference type="GO" id="GO:0016887">
    <property type="term" value="F:ATP hydrolysis activity"/>
    <property type="evidence" value="ECO:0007669"/>
    <property type="project" value="InterPro"/>
</dbReference>
<gene>
    <name evidence="5" type="ORF">X929_01815</name>
</gene>
<keyword evidence="3 5" id="KW-0067">ATP-binding</keyword>
<proteinExistence type="inferred from homology"/>
<feature type="domain" description="ABC transporter" evidence="4">
    <location>
        <begin position="5"/>
        <end position="248"/>
    </location>
</feature>
<dbReference type="InterPro" id="IPR003593">
    <property type="entry name" value="AAA+_ATPase"/>
</dbReference>
<reference evidence="5 6" key="1">
    <citation type="submission" date="2013-12" db="EMBL/GenBank/DDBJ databases">
        <title>Comparative genomics of Petrotoga isolates.</title>
        <authorList>
            <person name="Nesbo C.L."/>
            <person name="Charchuk R."/>
            <person name="Chow K."/>
        </authorList>
    </citation>
    <scope>NUCLEOTIDE SEQUENCE [LARGE SCALE GENOMIC DNA]</scope>
    <source>
        <strain evidence="5 6">DSM 13574</strain>
    </source>
</reference>
<dbReference type="SMART" id="SM00382">
    <property type="entry name" value="AAA"/>
    <property type="match status" value="1"/>
</dbReference>
<evidence type="ECO:0000256" key="3">
    <source>
        <dbReference type="ARBA" id="ARBA00022840"/>
    </source>
</evidence>
<dbReference type="CDD" id="cd03217">
    <property type="entry name" value="ABC_FeS_Assembly"/>
    <property type="match status" value="1"/>
</dbReference>
<evidence type="ECO:0000256" key="1">
    <source>
        <dbReference type="ARBA" id="ARBA00006216"/>
    </source>
</evidence>
<dbReference type="RefSeq" id="WP_103066347.1">
    <property type="nucleotide sequence ID" value="NZ_AZRL01000004.1"/>
</dbReference>
<dbReference type="Gene3D" id="3.40.50.300">
    <property type="entry name" value="P-loop containing nucleotide triphosphate hydrolases"/>
    <property type="match status" value="1"/>
</dbReference>
<comment type="caution">
    <text evidence="5">The sequence shown here is derived from an EMBL/GenBank/DDBJ whole genome shotgun (WGS) entry which is preliminary data.</text>
</comment>
<sequence>MSALLELQDLKAKVRNEDVEILKGVNLTINKGEIHALMGPNGSGKSTLAHVIMGNPKYQVTSGDILFEGQSILDLSTDERAKLGLFMSFQTPEEVEGIKMRQFLINSFRNIHKEDKITLLELNKVISQLSQNLDLNGEFLERYINTGFSGGEKKKSEILQMGFLKPKLSILDEIDSGLDIDALRIVAENINRVKTGNMGVLLITHYQRILNFVVPDYVHIYIDGKIVKTGSQELAKDIEENGYSTLEQEMGITISEE</sequence>
<protein>
    <submittedName>
        <fullName evidence="5">Iron ABC transporter ATP-binding protein</fullName>
    </submittedName>
</protein>
<dbReference type="AlphaFoldDB" id="A0A2K1P435"/>
<dbReference type="EMBL" id="AZRL01000004">
    <property type="protein sequence ID" value="PNR97531.1"/>
    <property type="molecule type" value="Genomic_DNA"/>
</dbReference>
<evidence type="ECO:0000313" key="5">
    <source>
        <dbReference type="EMBL" id="PNR97531.1"/>
    </source>
</evidence>
<dbReference type="InterPro" id="IPR010230">
    <property type="entry name" value="FeS-cluster_ATPase_SufC"/>
</dbReference>
<comment type="similarity">
    <text evidence="1">Belongs to the ABC transporter superfamily. Ycf16 family.</text>
</comment>
<dbReference type="GO" id="GO:0005524">
    <property type="term" value="F:ATP binding"/>
    <property type="evidence" value="ECO:0007669"/>
    <property type="project" value="UniProtKB-KW"/>
</dbReference>
<name>A0A2K1P435_9BACT</name>
<evidence type="ECO:0000259" key="4">
    <source>
        <dbReference type="PROSITE" id="PS50893"/>
    </source>
</evidence>
<dbReference type="OrthoDB" id="9806149at2"/>
<dbReference type="Pfam" id="PF00005">
    <property type="entry name" value="ABC_tran"/>
    <property type="match status" value="1"/>
</dbReference>
<dbReference type="InterPro" id="IPR027417">
    <property type="entry name" value="P-loop_NTPase"/>
</dbReference>
<dbReference type="PROSITE" id="PS50893">
    <property type="entry name" value="ABC_TRANSPORTER_2"/>
    <property type="match status" value="1"/>
</dbReference>
<organism evidence="5 6">
    <name type="scientific">Petrotoga olearia DSM 13574</name>
    <dbReference type="NCBI Taxonomy" id="1122955"/>
    <lineage>
        <taxon>Bacteria</taxon>
        <taxon>Thermotogati</taxon>
        <taxon>Thermotogota</taxon>
        <taxon>Thermotogae</taxon>
        <taxon>Petrotogales</taxon>
        <taxon>Petrotogaceae</taxon>
        <taxon>Petrotoga</taxon>
    </lineage>
</organism>
<dbReference type="Proteomes" id="UP000236434">
    <property type="component" value="Unassembled WGS sequence"/>
</dbReference>
<dbReference type="PANTHER" id="PTHR43204:SF1">
    <property type="entry name" value="ABC TRANSPORTER I FAMILY MEMBER 6, CHLOROPLASTIC"/>
    <property type="match status" value="1"/>
</dbReference>
<accession>A0A2K1P435</accession>
<dbReference type="PANTHER" id="PTHR43204">
    <property type="entry name" value="ABC TRANSPORTER I FAMILY MEMBER 6, CHLOROPLASTIC"/>
    <property type="match status" value="1"/>
</dbReference>
<dbReference type="SUPFAM" id="SSF52540">
    <property type="entry name" value="P-loop containing nucleoside triphosphate hydrolases"/>
    <property type="match status" value="1"/>
</dbReference>